<dbReference type="RefSeq" id="WP_310922240.1">
    <property type="nucleotide sequence ID" value="NZ_JAMQOP010000001.1"/>
</dbReference>
<name>A0ABU2G9H2_9EURY</name>
<keyword evidence="2" id="KW-1185">Reference proteome</keyword>
<dbReference type="Proteomes" id="UP001257060">
    <property type="component" value="Unassembled WGS sequence"/>
</dbReference>
<comment type="caution">
    <text evidence="1">The sequence shown here is derived from an EMBL/GenBank/DDBJ whole genome shotgun (WGS) entry which is preliminary data.</text>
</comment>
<reference evidence="1 2" key="1">
    <citation type="submission" date="2022-06" db="EMBL/GenBank/DDBJ databases">
        <title>Halogeometricum sp. a new haloarchaeum isolate from saline soil.</title>
        <authorList>
            <person name="Strakova D."/>
            <person name="Galisteo C."/>
            <person name="Sanchez-Porro C."/>
            <person name="Ventosa A."/>
        </authorList>
    </citation>
    <scope>NUCLEOTIDE SEQUENCE [LARGE SCALE GENOMIC DNA]</scope>
    <source>
        <strain evidence="1 2">S1BR25-6</strain>
    </source>
</reference>
<dbReference type="InterPro" id="IPR016155">
    <property type="entry name" value="Mopterin_synth/thiamin_S_b"/>
</dbReference>
<dbReference type="Gene3D" id="4.10.410.50">
    <property type="match status" value="1"/>
</dbReference>
<sequence>MHVTVEVVGEGVEEVSVDADGTYADLVRAVDLSPHEVSVLVDGSPVPEDQPVEADRVKILRLIKGGAA</sequence>
<proteinExistence type="predicted"/>
<protein>
    <submittedName>
        <fullName evidence="1">MoaD/ThiS family protein</fullName>
    </submittedName>
</protein>
<dbReference type="Pfam" id="PF21965">
    <property type="entry name" value="SAMP2"/>
    <property type="match status" value="1"/>
</dbReference>
<dbReference type="InterPro" id="IPR053752">
    <property type="entry name" value="SAM_domain_containing"/>
</dbReference>
<dbReference type="InterPro" id="IPR053834">
    <property type="entry name" value="SAMP2_halobacteria"/>
</dbReference>
<evidence type="ECO:0000313" key="2">
    <source>
        <dbReference type="Proteomes" id="UP001257060"/>
    </source>
</evidence>
<dbReference type="NCBIfam" id="NF041919">
    <property type="entry name" value="SAMP2"/>
    <property type="match status" value="1"/>
</dbReference>
<gene>
    <name evidence="1" type="ORF">NDI76_01655</name>
</gene>
<dbReference type="SUPFAM" id="SSF54285">
    <property type="entry name" value="MoaD/ThiS"/>
    <property type="match status" value="1"/>
</dbReference>
<evidence type="ECO:0000313" key="1">
    <source>
        <dbReference type="EMBL" id="MDS0297446.1"/>
    </source>
</evidence>
<dbReference type="InterPro" id="IPR053833">
    <property type="entry name" value="SAMP2"/>
</dbReference>
<organism evidence="1 2">
    <name type="scientific">Halogeometricum salsisoli</name>
    <dbReference type="NCBI Taxonomy" id="2950536"/>
    <lineage>
        <taxon>Archaea</taxon>
        <taxon>Methanobacteriati</taxon>
        <taxon>Methanobacteriota</taxon>
        <taxon>Stenosarchaea group</taxon>
        <taxon>Halobacteria</taxon>
        <taxon>Halobacteriales</taxon>
        <taxon>Haloferacaceae</taxon>
        <taxon>Halogeometricum</taxon>
    </lineage>
</organism>
<dbReference type="EMBL" id="JAMQOP010000001">
    <property type="protein sequence ID" value="MDS0297446.1"/>
    <property type="molecule type" value="Genomic_DNA"/>
</dbReference>
<accession>A0ABU2G9H2</accession>
<dbReference type="CDD" id="cd17506">
    <property type="entry name" value="Ubl_SAMP2_like"/>
    <property type="match status" value="1"/>
</dbReference>